<evidence type="ECO:0000313" key="2">
    <source>
        <dbReference type="EMBL" id="KYN18269.1"/>
    </source>
</evidence>
<protein>
    <submittedName>
        <fullName evidence="2">Uncharacterized protein</fullName>
    </submittedName>
</protein>
<reference evidence="2 3" key="1">
    <citation type="submission" date="2015-09" db="EMBL/GenBank/DDBJ databases">
        <title>Trachymyrmex cornetzi WGS genome.</title>
        <authorList>
            <person name="Nygaard S."/>
            <person name="Hu H."/>
            <person name="Boomsma J."/>
            <person name="Zhang G."/>
        </authorList>
    </citation>
    <scope>NUCLEOTIDE SEQUENCE [LARGE SCALE GENOMIC DNA]</scope>
    <source>
        <strain evidence="2">Tcor2-1</strain>
        <tissue evidence="2">Whole body</tissue>
    </source>
</reference>
<feature type="compositionally biased region" description="Polar residues" evidence="1">
    <location>
        <begin position="77"/>
        <end position="87"/>
    </location>
</feature>
<feature type="compositionally biased region" description="Basic and acidic residues" evidence="1">
    <location>
        <begin position="10"/>
        <end position="51"/>
    </location>
</feature>
<feature type="compositionally biased region" description="Basic and acidic residues" evidence="1">
    <location>
        <begin position="98"/>
        <end position="124"/>
    </location>
</feature>
<accession>A0A195E066</accession>
<organism evidence="2 3">
    <name type="scientific">Trachymyrmex cornetzi</name>
    <dbReference type="NCBI Taxonomy" id="471704"/>
    <lineage>
        <taxon>Eukaryota</taxon>
        <taxon>Metazoa</taxon>
        <taxon>Ecdysozoa</taxon>
        <taxon>Arthropoda</taxon>
        <taxon>Hexapoda</taxon>
        <taxon>Insecta</taxon>
        <taxon>Pterygota</taxon>
        <taxon>Neoptera</taxon>
        <taxon>Endopterygota</taxon>
        <taxon>Hymenoptera</taxon>
        <taxon>Apocrita</taxon>
        <taxon>Aculeata</taxon>
        <taxon>Formicoidea</taxon>
        <taxon>Formicidae</taxon>
        <taxon>Myrmicinae</taxon>
        <taxon>Trachymyrmex</taxon>
    </lineage>
</organism>
<keyword evidence="3" id="KW-1185">Reference proteome</keyword>
<dbReference type="AlphaFoldDB" id="A0A195E066"/>
<dbReference type="Proteomes" id="UP000078492">
    <property type="component" value="Unassembled WGS sequence"/>
</dbReference>
<gene>
    <name evidence="2" type="ORF">ALC57_09376</name>
</gene>
<name>A0A195E066_9HYME</name>
<proteinExistence type="predicted"/>
<evidence type="ECO:0000313" key="3">
    <source>
        <dbReference type="Proteomes" id="UP000078492"/>
    </source>
</evidence>
<sequence length="220" mass="25678">MIGLHQSALHPRERSEQEKECFCERARESSMWMKEDKKGERMEREPREIQRGCESAAGFPGFVVMTTEPPLPDQTEIRATTDGNVYTNAHAGRGGPEGGREERRKDAEGRKKPGEYGRADGERDGMAWKLPPRARFLQSFRNPRRLAIRRLLHRERRPSDSQPSREMYQRIEYFDPLSAEFVAPLSVILHRIVLGKRTHVEITYFQQSAKCRLFDLNRFY</sequence>
<dbReference type="EMBL" id="KQ979999">
    <property type="protein sequence ID" value="KYN18269.1"/>
    <property type="molecule type" value="Genomic_DNA"/>
</dbReference>
<feature type="region of interest" description="Disordered" evidence="1">
    <location>
        <begin position="1"/>
        <end position="124"/>
    </location>
</feature>
<evidence type="ECO:0000256" key="1">
    <source>
        <dbReference type="SAM" id="MobiDB-lite"/>
    </source>
</evidence>